<dbReference type="AlphaFoldDB" id="A0A413R5P8"/>
<evidence type="ECO:0000313" key="8">
    <source>
        <dbReference type="Proteomes" id="UP000284779"/>
    </source>
</evidence>
<evidence type="ECO:0000313" key="5">
    <source>
        <dbReference type="EMBL" id="RHL43217.1"/>
    </source>
</evidence>
<keyword evidence="1" id="KW-0812">Transmembrane</keyword>
<dbReference type="Proteomes" id="UP000286186">
    <property type="component" value="Unassembled WGS sequence"/>
</dbReference>
<dbReference type="Proteomes" id="UP000283314">
    <property type="component" value="Unassembled WGS sequence"/>
</dbReference>
<evidence type="ECO:0000256" key="1">
    <source>
        <dbReference type="SAM" id="Phobius"/>
    </source>
</evidence>
<evidence type="ECO:0000313" key="7">
    <source>
        <dbReference type="Proteomes" id="UP000284598"/>
    </source>
</evidence>
<reference evidence="6 7" key="1">
    <citation type="submission" date="2018-08" db="EMBL/GenBank/DDBJ databases">
        <title>A genome reference for cultivated species of the human gut microbiota.</title>
        <authorList>
            <person name="Zou Y."/>
            <person name="Xue W."/>
            <person name="Luo G."/>
        </authorList>
    </citation>
    <scope>NUCLEOTIDE SEQUENCE [LARGE SCALE GENOMIC DNA]</scope>
    <source>
        <strain evidence="5 6">AF37-4</strain>
        <strain evidence="4 9">AM23-22</strain>
        <strain evidence="3 7">AM43-2</strain>
        <strain evidence="2 8">AM44-11BH</strain>
    </source>
</reference>
<protein>
    <submittedName>
        <fullName evidence="2">Uncharacterized protein</fullName>
    </submittedName>
</protein>
<keyword evidence="8" id="KW-1185">Reference proteome</keyword>
<evidence type="ECO:0000313" key="2">
    <source>
        <dbReference type="EMBL" id="RHA17082.1"/>
    </source>
</evidence>
<dbReference type="Proteomes" id="UP000284598">
    <property type="component" value="Unassembled WGS sequence"/>
</dbReference>
<proteinExistence type="predicted"/>
<name>A0A413R5P8_9FIRM</name>
<keyword evidence="1" id="KW-0472">Membrane</keyword>
<evidence type="ECO:0000313" key="9">
    <source>
        <dbReference type="Proteomes" id="UP000286186"/>
    </source>
</evidence>
<dbReference type="EMBL" id="QRHR01000004">
    <property type="protein sequence ID" value="RHF89131.1"/>
    <property type="molecule type" value="Genomic_DNA"/>
</dbReference>
<comment type="caution">
    <text evidence="2">The sequence shown here is derived from an EMBL/GenBank/DDBJ whole genome shotgun (WGS) entry which is preliminary data.</text>
</comment>
<dbReference type="Proteomes" id="UP000284779">
    <property type="component" value="Unassembled WGS sequence"/>
</dbReference>
<gene>
    <name evidence="5" type="ORF">DW018_11280</name>
    <name evidence="4" type="ORF">DW652_04950</name>
    <name evidence="3" type="ORF">DW929_10295</name>
    <name evidence="2" type="ORF">DW944_10305</name>
</gene>
<accession>A0A413R5P8</accession>
<evidence type="ECO:0000313" key="3">
    <source>
        <dbReference type="EMBL" id="RHA52988.1"/>
    </source>
</evidence>
<keyword evidence="1" id="KW-1133">Transmembrane helix</keyword>
<dbReference type="EMBL" id="QSFO01000012">
    <property type="protein sequence ID" value="RHA52988.1"/>
    <property type="molecule type" value="Genomic_DNA"/>
</dbReference>
<evidence type="ECO:0000313" key="6">
    <source>
        <dbReference type="Proteomes" id="UP000283314"/>
    </source>
</evidence>
<dbReference type="EMBL" id="QROT01000009">
    <property type="protein sequence ID" value="RHL43217.1"/>
    <property type="molecule type" value="Genomic_DNA"/>
</dbReference>
<dbReference type="RefSeq" id="WP_117900401.1">
    <property type="nucleotide sequence ID" value="NZ_CABJDQ010000009.1"/>
</dbReference>
<organism evidence="2 8">
    <name type="scientific">Eubacterium ventriosum</name>
    <dbReference type="NCBI Taxonomy" id="39496"/>
    <lineage>
        <taxon>Bacteria</taxon>
        <taxon>Bacillati</taxon>
        <taxon>Bacillota</taxon>
        <taxon>Clostridia</taxon>
        <taxon>Eubacteriales</taxon>
        <taxon>Eubacteriaceae</taxon>
        <taxon>Eubacterium</taxon>
    </lineage>
</organism>
<dbReference type="GeneID" id="66467824"/>
<dbReference type="EMBL" id="QSFD01000011">
    <property type="protein sequence ID" value="RHA17082.1"/>
    <property type="molecule type" value="Genomic_DNA"/>
</dbReference>
<feature type="transmembrane region" description="Helical" evidence="1">
    <location>
        <begin position="12"/>
        <end position="32"/>
    </location>
</feature>
<sequence>MDVFLQEHGKTVFIAVCILLLVGVAYAIGPVISKAVQDVVGSYTTSVTFDSIAGKIPTAGK</sequence>
<evidence type="ECO:0000313" key="4">
    <source>
        <dbReference type="EMBL" id="RHF89131.1"/>
    </source>
</evidence>